<gene>
    <name evidence="2" type="ORF">GCM10009020_25590</name>
</gene>
<feature type="domain" description="NAD-dependent epimerase/dehydratase" evidence="1">
    <location>
        <begin position="23"/>
        <end position="252"/>
    </location>
</feature>
<dbReference type="AlphaFoldDB" id="A0AAV3TB41"/>
<dbReference type="SUPFAM" id="SSF51735">
    <property type="entry name" value="NAD(P)-binding Rossmann-fold domains"/>
    <property type="match status" value="1"/>
</dbReference>
<proteinExistence type="predicted"/>
<dbReference type="Gene3D" id="3.90.25.10">
    <property type="entry name" value="UDP-galactose 4-epimerase, domain 1"/>
    <property type="match status" value="1"/>
</dbReference>
<dbReference type="PRINTS" id="PR01713">
    <property type="entry name" value="NUCEPIMERASE"/>
</dbReference>
<dbReference type="Proteomes" id="UP001500420">
    <property type="component" value="Unassembled WGS sequence"/>
</dbReference>
<organism evidence="2 3">
    <name type="scientific">Natronoarchaeum mannanilyticum</name>
    <dbReference type="NCBI Taxonomy" id="926360"/>
    <lineage>
        <taxon>Archaea</taxon>
        <taxon>Methanobacteriati</taxon>
        <taxon>Methanobacteriota</taxon>
        <taxon>Stenosarchaea group</taxon>
        <taxon>Halobacteria</taxon>
        <taxon>Halobacteriales</taxon>
        <taxon>Natronoarchaeaceae</taxon>
    </lineage>
</organism>
<dbReference type="InterPro" id="IPR050177">
    <property type="entry name" value="Lipid_A_modif_metabolic_enz"/>
</dbReference>
<reference evidence="2 3" key="1">
    <citation type="journal article" date="2019" name="Int. J. Syst. Evol. Microbiol.">
        <title>The Global Catalogue of Microorganisms (GCM) 10K type strain sequencing project: providing services to taxonomists for standard genome sequencing and annotation.</title>
        <authorList>
            <consortium name="The Broad Institute Genomics Platform"/>
            <consortium name="The Broad Institute Genome Sequencing Center for Infectious Disease"/>
            <person name="Wu L."/>
            <person name="Ma J."/>
        </authorList>
    </citation>
    <scope>NUCLEOTIDE SEQUENCE [LARGE SCALE GENOMIC DNA]</scope>
    <source>
        <strain evidence="2 3">JCM 16328</strain>
    </source>
</reference>
<dbReference type="Gene3D" id="3.40.50.720">
    <property type="entry name" value="NAD(P)-binding Rossmann-like Domain"/>
    <property type="match status" value="1"/>
</dbReference>
<dbReference type="InterPro" id="IPR001509">
    <property type="entry name" value="Epimerase_deHydtase"/>
</dbReference>
<evidence type="ECO:0000313" key="2">
    <source>
        <dbReference type="EMBL" id="GAA0676638.1"/>
    </source>
</evidence>
<protein>
    <submittedName>
        <fullName evidence="2">SDR family oxidoreductase</fullName>
    </submittedName>
</protein>
<dbReference type="Pfam" id="PF01370">
    <property type="entry name" value="Epimerase"/>
    <property type="match status" value="1"/>
</dbReference>
<comment type="caution">
    <text evidence="2">The sequence shown here is derived from an EMBL/GenBank/DDBJ whole genome shotgun (WGS) entry which is preliminary data.</text>
</comment>
<dbReference type="RefSeq" id="WP_343774432.1">
    <property type="nucleotide sequence ID" value="NZ_BAAADV010000006.1"/>
</dbReference>
<dbReference type="PANTHER" id="PTHR43245">
    <property type="entry name" value="BIFUNCTIONAL POLYMYXIN RESISTANCE PROTEIN ARNA"/>
    <property type="match status" value="1"/>
</dbReference>
<evidence type="ECO:0000259" key="1">
    <source>
        <dbReference type="Pfam" id="PF01370"/>
    </source>
</evidence>
<dbReference type="InterPro" id="IPR036291">
    <property type="entry name" value="NAD(P)-bd_dom_sf"/>
</dbReference>
<name>A0AAV3TB41_9EURY</name>
<evidence type="ECO:0000313" key="3">
    <source>
        <dbReference type="Proteomes" id="UP001500420"/>
    </source>
</evidence>
<dbReference type="PANTHER" id="PTHR43245:SF13">
    <property type="entry name" value="UDP-D-APIOSE_UDP-D-XYLOSE SYNTHASE 2"/>
    <property type="match status" value="1"/>
</dbReference>
<accession>A0AAV3TB41</accession>
<keyword evidence="3" id="KW-1185">Reference proteome</keyword>
<sequence length="317" mass="33691">MAKRHGGRRRGVGGAPELSGRTVLVTGGAGFVGSHLVEALAGDNEVRVLDDLSGGKAEHVPPGVELIEGDVRDPDVLGWAMSDVDVVFHEAGLVSVDRSVEAPAESHETNVAATVELLDRAREEDARVVLASSCAIYGEPESVPVAETDAKTPTSPYAVDKLAIDHYARTHDDLYDLDAVALRYFNIYGPRQAGGDYSGVVKAFFEQARAGEPITVHGDGEQTRDFVHVSDVVRANLAAATTDETGRAFNVGTGQSTSIRRLAEAIRDAVGSDSEIVHTDPRAADVRHSRADVARAREELGFEATVSLEDGLTTLVE</sequence>
<dbReference type="EMBL" id="BAAADV010000006">
    <property type="protein sequence ID" value="GAA0676638.1"/>
    <property type="molecule type" value="Genomic_DNA"/>
</dbReference>